<accession>A0A542ZIW7</accession>
<dbReference type="RefSeq" id="WP_141788171.1">
    <property type="nucleotide sequence ID" value="NZ_BAAAKX010000021.1"/>
</dbReference>
<evidence type="ECO:0000313" key="4">
    <source>
        <dbReference type="EMBL" id="TQL60249.1"/>
    </source>
</evidence>
<dbReference type="AlphaFoldDB" id="A0A542ZIW7"/>
<evidence type="ECO:0000256" key="2">
    <source>
        <dbReference type="SAM" id="MobiDB-lite"/>
    </source>
</evidence>
<dbReference type="GO" id="GO:0005840">
    <property type="term" value="C:ribosome"/>
    <property type="evidence" value="ECO:0007669"/>
    <property type="project" value="UniProtKB-KW"/>
</dbReference>
<dbReference type="PANTHER" id="PTHR21621:SF0">
    <property type="entry name" value="BETA-CITRYLGLUTAMATE SYNTHASE B-RELATED"/>
    <property type="match status" value="1"/>
</dbReference>
<feature type="region of interest" description="Disordered" evidence="2">
    <location>
        <begin position="1"/>
        <end position="23"/>
    </location>
</feature>
<comment type="caution">
    <text evidence="4">The sequence shown here is derived from an EMBL/GenBank/DDBJ whole genome shotgun (WGS) entry which is preliminary data.</text>
</comment>
<evidence type="ECO:0000256" key="1">
    <source>
        <dbReference type="PROSITE-ProRule" id="PRU00409"/>
    </source>
</evidence>
<dbReference type="GO" id="GO:0018169">
    <property type="term" value="F:ribosomal S6-glutamic acid ligase activity"/>
    <property type="evidence" value="ECO:0007669"/>
    <property type="project" value="TreeGrafter"/>
</dbReference>
<dbReference type="EMBL" id="VFOQ01000001">
    <property type="protein sequence ID" value="TQL60249.1"/>
    <property type="molecule type" value="Genomic_DNA"/>
</dbReference>
<dbReference type="Gene3D" id="3.30.1490.20">
    <property type="entry name" value="ATP-grasp fold, A domain"/>
    <property type="match status" value="1"/>
</dbReference>
<dbReference type="PROSITE" id="PS50975">
    <property type="entry name" value="ATP_GRASP"/>
    <property type="match status" value="1"/>
</dbReference>
<feature type="domain" description="ATP-grasp" evidence="3">
    <location>
        <begin position="126"/>
        <end position="300"/>
    </location>
</feature>
<dbReference type="GO" id="GO:0005524">
    <property type="term" value="F:ATP binding"/>
    <property type="evidence" value="ECO:0007669"/>
    <property type="project" value="UniProtKB-UniRule"/>
</dbReference>
<proteinExistence type="predicted"/>
<reference evidence="4 5" key="1">
    <citation type="submission" date="2019-06" db="EMBL/GenBank/DDBJ databases">
        <title>Sequencing the genomes of 1000 actinobacteria strains.</title>
        <authorList>
            <person name="Klenk H.-P."/>
        </authorList>
    </citation>
    <scope>NUCLEOTIDE SEQUENCE [LARGE SCALE GENOMIC DNA]</scope>
    <source>
        <strain evidence="4 5">DSM 18082</strain>
    </source>
</reference>
<name>A0A542ZIW7_9MICO</name>
<keyword evidence="4" id="KW-0687">Ribonucleoprotein</keyword>
<keyword evidence="4" id="KW-0689">Ribosomal protein</keyword>
<dbReference type="Gene3D" id="3.30.470.20">
    <property type="entry name" value="ATP-grasp fold, B domain"/>
    <property type="match status" value="1"/>
</dbReference>
<dbReference type="PANTHER" id="PTHR21621">
    <property type="entry name" value="RIBOSOMAL PROTEIN S6 MODIFICATION PROTEIN"/>
    <property type="match status" value="1"/>
</dbReference>
<feature type="compositionally biased region" description="Basic and acidic residues" evidence="2">
    <location>
        <begin position="1"/>
        <end position="12"/>
    </location>
</feature>
<dbReference type="InterPro" id="IPR013651">
    <property type="entry name" value="ATP-grasp_RimK-type"/>
</dbReference>
<dbReference type="InterPro" id="IPR013815">
    <property type="entry name" value="ATP_grasp_subdomain_1"/>
</dbReference>
<dbReference type="GO" id="GO:0046872">
    <property type="term" value="F:metal ion binding"/>
    <property type="evidence" value="ECO:0007669"/>
    <property type="project" value="InterPro"/>
</dbReference>
<keyword evidence="4" id="KW-0436">Ligase</keyword>
<keyword evidence="1" id="KW-0547">Nucleotide-binding</keyword>
<dbReference type="Proteomes" id="UP000319514">
    <property type="component" value="Unassembled WGS sequence"/>
</dbReference>
<dbReference type="GO" id="GO:0005737">
    <property type="term" value="C:cytoplasm"/>
    <property type="evidence" value="ECO:0007669"/>
    <property type="project" value="TreeGrafter"/>
</dbReference>
<dbReference type="OrthoDB" id="4329754at2"/>
<organism evidence="4 5">
    <name type="scientific">Oryzihumus leptocrescens</name>
    <dbReference type="NCBI Taxonomy" id="297536"/>
    <lineage>
        <taxon>Bacteria</taxon>
        <taxon>Bacillati</taxon>
        <taxon>Actinomycetota</taxon>
        <taxon>Actinomycetes</taxon>
        <taxon>Micrococcales</taxon>
        <taxon>Intrasporangiaceae</taxon>
        <taxon>Oryzihumus</taxon>
    </lineage>
</organism>
<keyword evidence="1" id="KW-0067">ATP-binding</keyword>
<dbReference type="Pfam" id="PF08443">
    <property type="entry name" value="RimK"/>
    <property type="match status" value="1"/>
</dbReference>
<keyword evidence="5" id="KW-1185">Reference proteome</keyword>
<dbReference type="GO" id="GO:0009432">
    <property type="term" value="P:SOS response"/>
    <property type="evidence" value="ECO:0007669"/>
    <property type="project" value="TreeGrafter"/>
</dbReference>
<protein>
    <submittedName>
        <fullName evidence="4">Ribosomal protein S6--L-glutamate ligase</fullName>
    </submittedName>
</protein>
<dbReference type="SUPFAM" id="SSF56059">
    <property type="entry name" value="Glutathione synthetase ATP-binding domain-like"/>
    <property type="match status" value="1"/>
</dbReference>
<dbReference type="InterPro" id="IPR011761">
    <property type="entry name" value="ATP-grasp"/>
</dbReference>
<evidence type="ECO:0000313" key="5">
    <source>
        <dbReference type="Proteomes" id="UP000319514"/>
    </source>
</evidence>
<sequence>MSHLQRHQDQRHSSRAMRTISASTKSAPTRVCFIVEGRYENDVMPGAVADVLTGWGHEVDVLRPLGGATDVDDLDPFNGPRYDAYVLKTVSGGPGLSILEAAAATGAATVNDARAIRLARDKAVAASRVRAAGLPFPRTWFAARSALLEGLPREAYPLVVKPNNGSSCEQVLRVDRPEDLAALDIDDSGYLLAQPYLPNPGYDVKLYNTGDDVFATVKRSPLHPGAPVVEELIPTSPELKALALAVGRAFGLDIYGIDVIDTPQGWMVLDVNDFPSFGNVPHAAERLARTVLRLARQAVARRVTAETRTLHVLPALEASA</sequence>
<gene>
    <name evidence="4" type="ORF">FB474_1632</name>
</gene>
<evidence type="ECO:0000259" key="3">
    <source>
        <dbReference type="PROSITE" id="PS50975"/>
    </source>
</evidence>